<keyword evidence="2" id="KW-0698">rRNA processing</keyword>
<dbReference type="PANTHER" id="PTHR12537:SF48">
    <property type="entry name" value="MEIOTIC COILED-COIL PROTEIN 2"/>
    <property type="match status" value="1"/>
</dbReference>
<dbReference type="Proteomes" id="UP000030752">
    <property type="component" value="Unassembled WGS sequence"/>
</dbReference>
<evidence type="ECO:0000313" key="9">
    <source>
        <dbReference type="EMBL" id="ETN36330.1"/>
    </source>
</evidence>
<dbReference type="PROSITE" id="PS50303">
    <property type="entry name" value="PUM_HD"/>
    <property type="match status" value="1"/>
</dbReference>
<dbReference type="InParanoid" id="W2RJ17"/>
<dbReference type="InterPro" id="IPR011989">
    <property type="entry name" value="ARM-like"/>
</dbReference>
<evidence type="ECO:0000256" key="7">
    <source>
        <dbReference type="SAM" id="MobiDB-lite"/>
    </source>
</evidence>
<dbReference type="CDD" id="cd07920">
    <property type="entry name" value="Pumilio"/>
    <property type="match status" value="1"/>
</dbReference>
<dbReference type="InterPro" id="IPR001313">
    <property type="entry name" value="Pumilio_RNA-bd_rpt"/>
</dbReference>
<name>W2RJ17_CYPE1</name>
<dbReference type="InterPro" id="IPR016024">
    <property type="entry name" value="ARM-type_fold"/>
</dbReference>
<feature type="compositionally biased region" description="Polar residues" evidence="7">
    <location>
        <begin position="119"/>
        <end position="128"/>
    </location>
</feature>
<comment type="function">
    <text evidence="4">RNA-binding nucleolar protein required for pre-rRNA processing. Involved in production of 18S rRNA and assembly of small ribosomal subunit.</text>
</comment>
<feature type="repeat" description="Pumilio" evidence="5">
    <location>
        <begin position="633"/>
        <end position="668"/>
    </location>
</feature>
<accession>W2RJ17</accession>
<dbReference type="GO" id="GO:0006364">
    <property type="term" value="P:rRNA processing"/>
    <property type="evidence" value="ECO:0007669"/>
    <property type="project" value="UniProtKB-KW"/>
</dbReference>
<evidence type="ECO:0000256" key="6">
    <source>
        <dbReference type="SAM" id="Coils"/>
    </source>
</evidence>
<evidence type="ECO:0000259" key="8">
    <source>
        <dbReference type="PROSITE" id="PS50303"/>
    </source>
</evidence>
<dbReference type="GO" id="GO:0003730">
    <property type="term" value="F:mRNA 3'-UTR binding"/>
    <property type="evidence" value="ECO:0007669"/>
    <property type="project" value="TreeGrafter"/>
</dbReference>
<dbReference type="Pfam" id="PF00806">
    <property type="entry name" value="PUF"/>
    <property type="match status" value="8"/>
</dbReference>
<feature type="region of interest" description="Disordered" evidence="7">
    <location>
        <begin position="1"/>
        <end position="171"/>
    </location>
</feature>
<feature type="compositionally biased region" description="Polar residues" evidence="7">
    <location>
        <begin position="37"/>
        <end position="58"/>
    </location>
</feature>
<dbReference type="PROSITE" id="PS50302">
    <property type="entry name" value="PUM"/>
    <property type="match status" value="3"/>
</dbReference>
<dbReference type="InterPro" id="IPR033133">
    <property type="entry name" value="PUM-HD"/>
</dbReference>
<keyword evidence="3" id="KW-0677">Repeat</keyword>
<sequence>MTGLVSNGSPRGKKVAPPSPNVLGQVQETKVSDRQIIPSSASAASKGTSPAPTKTTKLSMPPQRRTQKESPSAVRKTSTGMEDILAKLRINDSRNTTPTNLDLSKVKDDGNFDKLISGLSHQNKTLKQQGRELKDSSNKSSDDSSASGRYTESYDMVSSSTSRGSDQAAHDPAEMLRIKQELEAARSVINRQEQELAETRNLKHTMDQAMGPVSEVDFGHNDISEQTIGHLQSAFNASARPFTAKAPVWRSQDDARSDSDFSATSFNPRITWNQGTMGLGGISDYTNASGTLANQRAPQYAAMFGGQPSLEVNTYGDHRSFSGSSSSLGYDPRLGGDLAMYGVNPVGRRNSQLRSNSNMSDALSMGSMAGLSGLNSPPLSPLGIPEQYAYAQRGLGMQQTPITPSFPNGQMSGQGWSLPPSVNSQTYVTPLEPMNYRRLLDKSVSCDWKYIVDKIVCNNDQQASIFLQQKLKVGTAEQKFEIVESIVNQAYPLMINRFGNFLVQRCFEHGTPEQVVAIANAIHGNVIALSMDPFGCHVIQKAFDSVPEDHKADMVRELLRRIPDTVIHRYACHVWQKLFELRWSGEPPQIMVKVNEALRGMWHEVALGETGSLVVQNIFENCVEEEKRPAIEEVVSNIDLIAHGQFGNWCIQHLCEHGSPPDKRRVIDHILTNSYNYSIDQFASKVVEKCLKIGGLEFLDRYLGVITTSRPDRPRIPLIDIAGDQYGNYLIQWILMNAHHHQREQVAVHIRKHMVSLRGSKFGSRVAMLCCNPNSVTRPGPPAVANPFGVPGQPRNNWGPRSFR</sequence>
<dbReference type="EMBL" id="KB822725">
    <property type="protein sequence ID" value="ETN36330.1"/>
    <property type="molecule type" value="Genomic_DNA"/>
</dbReference>
<dbReference type="RefSeq" id="XP_008721148.1">
    <property type="nucleotide sequence ID" value="XM_008722926.1"/>
</dbReference>
<feature type="compositionally biased region" description="Basic and acidic residues" evidence="7">
    <location>
        <begin position="129"/>
        <end position="142"/>
    </location>
</feature>
<dbReference type="GO" id="GO:0010608">
    <property type="term" value="P:post-transcriptional regulation of gene expression"/>
    <property type="evidence" value="ECO:0007669"/>
    <property type="project" value="TreeGrafter"/>
</dbReference>
<dbReference type="PANTHER" id="PTHR12537">
    <property type="entry name" value="RNA BINDING PROTEIN PUMILIO-RELATED"/>
    <property type="match status" value="1"/>
</dbReference>
<dbReference type="GO" id="GO:0005737">
    <property type="term" value="C:cytoplasm"/>
    <property type="evidence" value="ECO:0007669"/>
    <property type="project" value="TreeGrafter"/>
</dbReference>
<dbReference type="SUPFAM" id="SSF48371">
    <property type="entry name" value="ARM repeat"/>
    <property type="match status" value="1"/>
</dbReference>
<evidence type="ECO:0000256" key="5">
    <source>
        <dbReference type="PROSITE-ProRule" id="PRU00317"/>
    </source>
</evidence>
<feature type="coiled-coil region" evidence="6">
    <location>
        <begin position="175"/>
        <end position="209"/>
    </location>
</feature>
<evidence type="ECO:0000256" key="4">
    <source>
        <dbReference type="ARBA" id="ARBA00024893"/>
    </source>
</evidence>
<dbReference type="Gene3D" id="1.25.10.10">
    <property type="entry name" value="Leucine-rich Repeat Variant"/>
    <property type="match status" value="1"/>
</dbReference>
<feature type="compositionally biased region" description="Polar residues" evidence="7">
    <location>
        <begin position="156"/>
        <end position="165"/>
    </location>
</feature>
<evidence type="ECO:0000256" key="3">
    <source>
        <dbReference type="ARBA" id="ARBA00022737"/>
    </source>
</evidence>
<dbReference type="VEuPathDB" id="FungiDB:HMPREF1541_08607"/>
<keyword evidence="10" id="KW-1185">Reference proteome</keyword>
<organism evidence="9 10">
    <name type="scientific">Cyphellophora europaea (strain CBS 101466)</name>
    <name type="common">Phialophora europaea</name>
    <dbReference type="NCBI Taxonomy" id="1220924"/>
    <lineage>
        <taxon>Eukaryota</taxon>
        <taxon>Fungi</taxon>
        <taxon>Dikarya</taxon>
        <taxon>Ascomycota</taxon>
        <taxon>Pezizomycotina</taxon>
        <taxon>Eurotiomycetes</taxon>
        <taxon>Chaetothyriomycetidae</taxon>
        <taxon>Chaetothyriales</taxon>
        <taxon>Cyphellophoraceae</taxon>
        <taxon>Cyphellophora</taxon>
    </lineage>
</organism>
<evidence type="ECO:0000256" key="1">
    <source>
        <dbReference type="ARBA" id="ARBA00022517"/>
    </source>
</evidence>
<dbReference type="GeneID" id="19975946"/>
<dbReference type="AlphaFoldDB" id="W2RJ17"/>
<feature type="repeat" description="Pumilio" evidence="5">
    <location>
        <begin position="521"/>
        <end position="556"/>
    </location>
</feature>
<dbReference type="SMART" id="SM00025">
    <property type="entry name" value="Pumilio"/>
    <property type="match status" value="8"/>
</dbReference>
<feature type="repeat" description="Pumilio" evidence="5">
    <location>
        <begin position="485"/>
        <end position="520"/>
    </location>
</feature>
<dbReference type="OrthoDB" id="668540at2759"/>
<keyword evidence="1" id="KW-0690">Ribosome biogenesis</keyword>
<evidence type="ECO:0000313" key="10">
    <source>
        <dbReference type="Proteomes" id="UP000030752"/>
    </source>
</evidence>
<feature type="region of interest" description="Disordered" evidence="7">
    <location>
        <begin position="784"/>
        <end position="804"/>
    </location>
</feature>
<dbReference type="STRING" id="1220924.W2RJ17"/>
<proteinExistence type="predicted"/>
<reference evidence="9 10" key="1">
    <citation type="submission" date="2013-03" db="EMBL/GenBank/DDBJ databases">
        <title>The Genome Sequence of Phialophora europaea CBS 101466.</title>
        <authorList>
            <consortium name="The Broad Institute Genomics Platform"/>
            <person name="Cuomo C."/>
            <person name="de Hoog S."/>
            <person name="Gorbushina A."/>
            <person name="Walker B."/>
            <person name="Young S.K."/>
            <person name="Zeng Q."/>
            <person name="Gargeya S."/>
            <person name="Fitzgerald M."/>
            <person name="Haas B."/>
            <person name="Abouelleil A."/>
            <person name="Allen A.W."/>
            <person name="Alvarado L."/>
            <person name="Arachchi H.M."/>
            <person name="Berlin A.M."/>
            <person name="Chapman S.B."/>
            <person name="Gainer-Dewar J."/>
            <person name="Goldberg J."/>
            <person name="Griggs A."/>
            <person name="Gujja S."/>
            <person name="Hansen M."/>
            <person name="Howarth C."/>
            <person name="Imamovic A."/>
            <person name="Ireland A."/>
            <person name="Larimer J."/>
            <person name="McCowan C."/>
            <person name="Murphy C."/>
            <person name="Pearson M."/>
            <person name="Poon T.W."/>
            <person name="Priest M."/>
            <person name="Roberts A."/>
            <person name="Saif S."/>
            <person name="Shea T."/>
            <person name="Sisk P."/>
            <person name="Sykes S."/>
            <person name="Wortman J."/>
            <person name="Nusbaum C."/>
            <person name="Birren B."/>
        </authorList>
    </citation>
    <scope>NUCLEOTIDE SEQUENCE [LARGE SCALE GENOMIC DNA]</scope>
    <source>
        <strain evidence="9 10">CBS 101466</strain>
    </source>
</reference>
<feature type="domain" description="PUM-HD" evidence="8">
    <location>
        <begin position="422"/>
        <end position="774"/>
    </location>
</feature>
<dbReference type="eggNOG" id="KOG1488">
    <property type="taxonomic scope" value="Eukaryota"/>
</dbReference>
<dbReference type="InterPro" id="IPR033712">
    <property type="entry name" value="Pumilio_RNA-bd"/>
</dbReference>
<feature type="compositionally biased region" description="Polar residues" evidence="7">
    <location>
        <begin position="93"/>
        <end position="102"/>
    </location>
</feature>
<evidence type="ECO:0000256" key="2">
    <source>
        <dbReference type="ARBA" id="ARBA00022552"/>
    </source>
</evidence>
<keyword evidence="6" id="KW-0175">Coiled coil</keyword>
<dbReference type="HOGENOM" id="CLU_009803_0_0_1"/>
<protein>
    <recommendedName>
        <fullName evidence="8">PUM-HD domain-containing protein</fullName>
    </recommendedName>
</protein>
<gene>
    <name evidence="9" type="ORF">HMPREF1541_08607</name>
</gene>